<dbReference type="SUPFAM" id="SSF47459">
    <property type="entry name" value="HLH, helix-loop-helix DNA-binding domain"/>
    <property type="match status" value="1"/>
</dbReference>
<evidence type="ECO:0000256" key="1">
    <source>
        <dbReference type="ARBA" id="ARBA00023125"/>
    </source>
</evidence>
<evidence type="ECO:0000313" key="3">
    <source>
        <dbReference type="EMBL" id="KAI1720148.1"/>
    </source>
</evidence>
<organism evidence="3 4">
    <name type="scientific">Ditylenchus destructor</name>
    <dbReference type="NCBI Taxonomy" id="166010"/>
    <lineage>
        <taxon>Eukaryota</taxon>
        <taxon>Metazoa</taxon>
        <taxon>Ecdysozoa</taxon>
        <taxon>Nematoda</taxon>
        <taxon>Chromadorea</taxon>
        <taxon>Rhabditida</taxon>
        <taxon>Tylenchina</taxon>
        <taxon>Tylenchomorpha</taxon>
        <taxon>Sphaerularioidea</taxon>
        <taxon>Anguinidae</taxon>
        <taxon>Anguininae</taxon>
        <taxon>Ditylenchus</taxon>
    </lineage>
</organism>
<sequence>MQSSAALDCKFAPTPISRNSKRRKSLATISQTPDSLHLISQGSVTKYKANSTIACSSSSSTIRKPYSTIIGKTPMQVQRRNERERKRVQAVNRGYEVLAQRIADWEELKNRKLTKAQTLKAAILYIQHLEKLLRSGDSSEFSICSSMFSPSAFSFLDSSPDQPMEEENENDAEHFVSHQPSSSSCQINDHYSEQSPTFEYKPLVSIAEKSAMMMESFTINDNHMYYSQHQANVFQQSYDYVSSANRQCSSMNGMYQHS</sequence>
<dbReference type="EMBL" id="JAKKPZ010000006">
    <property type="protein sequence ID" value="KAI1720148.1"/>
    <property type="molecule type" value="Genomic_DNA"/>
</dbReference>
<dbReference type="AlphaFoldDB" id="A0AAD4R9Q8"/>
<gene>
    <name evidence="3" type="ORF">DdX_05522</name>
</gene>
<keyword evidence="1 3" id="KW-0238">DNA-binding</keyword>
<dbReference type="Pfam" id="PF00010">
    <property type="entry name" value="HLH"/>
    <property type="match status" value="1"/>
</dbReference>
<dbReference type="PANTHER" id="PTHR23349">
    <property type="entry name" value="BASIC HELIX-LOOP-HELIX TRANSCRIPTION FACTOR, TWIST"/>
    <property type="match status" value="1"/>
</dbReference>
<dbReference type="InterPro" id="IPR036638">
    <property type="entry name" value="HLH_DNA-bd_sf"/>
</dbReference>
<dbReference type="GO" id="GO:0046983">
    <property type="term" value="F:protein dimerization activity"/>
    <property type="evidence" value="ECO:0007669"/>
    <property type="project" value="InterPro"/>
</dbReference>
<reference evidence="3" key="1">
    <citation type="submission" date="2022-01" db="EMBL/GenBank/DDBJ databases">
        <title>Genome Sequence Resource for Two Populations of Ditylenchus destructor, the Migratory Endoparasitic Phytonematode.</title>
        <authorList>
            <person name="Zhang H."/>
            <person name="Lin R."/>
            <person name="Xie B."/>
        </authorList>
    </citation>
    <scope>NUCLEOTIDE SEQUENCE</scope>
    <source>
        <strain evidence="3">BazhouSP</strain>
    </source>
</reference>
<protein>
    <submittedName>
        <fullName evidence="3">Helix-loop-helix DNA-binding domain-containing protein</fullName>
    </submittedName>
</protein>
<dbReference type="PANTHER" id="PTHR23349:SF108">
    <property type="entry name" value="BHLH DOMAIN-CONTAINING PROTEIN"/>
    <property type="match status" value="1"/>
</dbReference>
<dbReference type="GO" id="GO:0000977">
    <property type="term" value="F:RNA polymerase II transcription regulatory region sequence-specific DNA binding"/>
    <property type="evidence" value="ECO:0007669"/>
    <property type="project" value="TreeGrafter"/>
</dbReference>
<dbReference type="PROSITE" id="PS50888">
    <property type="entry name" value="BHLH"/>
    <property type="match status" value="1"/>
</dbReference>
<evidence type="ECO:0000313" key="4">
    <source>
        <dbReference type="Proteomes" id="UP001201812"/>
    </source>
</evidence>
<feature type="domain" description="BHLH" evidence="2">
    <location>
        <begin position="75"/>
        <end position="129"/>
    </location>
</feature>
<dbReference type="InterPro" id="IPR050283">
    <property type="entry name" value="E-box_TF_Regulators"/>
</dbReference>
<accession>A0AAD4R9Q8</accession>
<dbReference type="GO" id="GO:0032502">
    <property type="term" value="P:developmental process"/>
    <property type="evidence" value="ECO:0007669"/>
    <property type="project" value="TreeGrafter"/>
</dbReference>
<dbReference type="Gene3D" id="4.10.280.10">
    <property type="entry name" value="Helix-loop-helix DNA-binding domain"/>
    <property type="match status" value="1"/>
</dbReference>
<dbReference type="CDD" id="cd11418">
    <property type="entry name" value="bHLH_TS_ASCL"/>
    <property type="match status" value="1"/>
</dbReference>
<proteinExistence type="predicted"/>
<evidence type="ECO:0000259" key="2">
    <source>
        <dbReference type="PROSITE" id="PS50888"/>
    </source>
</evidence>
<dbReference type="InterPro" id="IPR011598">
    <property type="entry name" value="bHLH_dom"/>
</dbReference>
<dbReference type="SMART" id="SM00353">
    <property type="entry name" value="HLH"/>
    <property type="match status" value="1"/>
</dbReference>
<keyword evidence="4" id="KW-1185">Reference proteome</keyword>
<name>A0AAD4R9Q8_9BILA</name>
<dbReference type="GO" id="GO:0000981">
    <property type="term" value="F:DNA-binding transcription factor activity, RNA polymerase II-specific"/>
    <property type="evidence" value="ECO:0007669"/>
    <property type="project" value="TreeGrafter"/>
</dbReference>
<dbReference type="Proteomes" id="UP001201812">
    <property type="component" value="Unassembled WGS sequence"/>
</dbReference>
<comment type="caution">
    <text evidence="3">The sequence shown here is derived from an EMBL/GenBank/DDBJ whole genome shotgun (WGS) entry which is preliminary data.</text>
</comment>